<dbReference type="EMBL" id="JAHQCR010000053">
    <property type="protein sequence ID" value="MBU9722530.1"/>
    <property type="molecule type" value="Genomic_DNA"/>
</dbReference>
<dbReference type="Gene3D" id="3.40.50.150">
    <property type="entry name" value="Vaccinia Virus protein VP39"/>
    <property type="match status" value="1"/>
</dbReference>
<dbReference type="GO" id="GO:0032259">
    <property type="term" value="P:methylation"/>
    <property type="evidence" value="ECO:0007669"/>
    <property type="project" value="UniProtKB-KW"/>
</dbReference>
<evidence type="ECO:0000256" key="1">
    <source>
        <dbReference type="ARBA" id="ARBA00022679"/>
    </source>
</evidence>
<keyword evidence="1" id="KW-0808">Transferase</keyword>
<dbReference type="GO" id="GO:0008168">
    <property type="term" value="F:methyltransferase activity"/>
    <property type="evidence" value="ECO:0007669"/>
    <property type="project" value="UniProtKB-KW"/>
</dbReference>
<sequence length="243" mass="28158">MNEYHFASIYDVLMEDVPYEDWLTFASTHLKHKGKILDIGCGTASITLLLSEAGYEVSGVDISQEMLTVAEEKVRLSNKNISLYCQDMRKLEGFNDFDGVTIFCDGLNYLPDSEAVKQTFRNVFNALKPGGIFLFDVHSPYKMTNIFNDQLYGEDRTDISYLWFCNPGDKPLSVEHALTFFIRRQDGTYDRLDEEHFQRTFSPEDYKEWLSDVGFIDIEVTSDFGREKENEISDRYFLKAVKK</sequence>
<proteinExistence type="predicted"/>
<reference evidence="3 4" key="1">
    <citation type="submission" date="2021-06" db="EMBL/GenBank/DDBJ databases">
        <title>Bacillus sp. RD4P76, an endophyte from a halophyte.</title>
        <authorList>
            <person name="Sun J.-Q."/>
        </authorList>
    </citation>
    <scope>NUCLEOTIDE SEQUENCE [LARGE SCALE GENOMIC DNA]</scope>
    <source>
        <strain evidence="3 4">JCM 17098</strain>
    </source>
</reference>
<accession>A0ABS6JVV9</accession>
<dbReference type="CDD" id="cd02440">
    <property type="entry name" value="AdoMet_MTases"/>
    <property type="match status" value="1"/>
</dbReference>
<dbReference type="Gene3D" id="2.20.25.110">
    <property type="entry name" value="S-adenosyl-L-methionine-dependent methyltransferases"/>
    <property type="match status" value="1"/>
</dbReference>
<feature type="domain" description="Methyltransferase" evidence="2">
    <location>
        <begin position="36"/>
        <end position="131"/>
    </location>
</feature>
<dbReference type="Pfam" id="PF13649">
    <property type="entry name" value="Methyltransf_25"/>
    <property type="match status" value="1"/>
</dbReference>
<dbReference type="InterPro" id="IPR029063">
    <property type="entry name" value="SAM-dependent_MTases_sf"/>
</dbReference>
<dbReference type="InterPro" id="IPR041698">
    <property type="entry name" value="Methyltransf_25"/>
</dbReference>
<dbReference type="PANTHER" id="PTHR43861">
    <property type="entry name" value="TRANS-ACONITATE 2-METHYLTRANSFERASE-RELATED"/>
    <property type="match status" value="1"/>
</dbReference>
<dbReference type="SUPFAM" id="SSF53335">
    <property type="entry name" value="S-adenosyl-L-methionine-dependent methyltransferases"/>
    <property type="match status" value="1"/>
</dbReference>
<keyword evidence="4" id="KW-1185">Reference proteome</keyword>
<protein>
    <submittedName>
        <fullName evidence="3">Class I SAM-dependent methyltransferase</fullName>
    </submittedName>
</protein>
<name>A0ABS6JVV9_9BACI</name>
<evidence type="ECO:0000313" key="4">
    <source>
        <dbReference type="Proteomes" id="UP000790580"/>
    </source>
</evidence>
<comment type="caution">
    <text evidence="3">The sequence shown here is derived from an EMBL/GenBank/DDBJ whole genome shotgun (WGS) entry which is preliminary data.</text>
</comment>
<keyword evidence="3" id="KW-0489">Methyltransferase</keyword>
<evidence type="ECO:0000313" key="3">
    <source>
        <dbReference type="EMBL" id="MBU9722530.1"/>
    </source>
</evidence>
<gene>
    <name evidence="3" type="ORF">KS407_13930</name>
</gene>
<evidence type="ECO:0000259" key="2">
    <source>
        <dbReference type="Pfam" id="PF13649"/>
    </source>
</evidence>
<dbReference type="RefSeq" id="WP_088074760.1">
    <property type="nucleotide sequence ID" value="NZ_JAHQCR010000053.1"/>
</dbReference>
<dbReference type="Proteomes" id="UP000790580">
    <property type="component" value="Unassembled WGS sequence"/>
</dbReference>
<organism evidence="3 4">
    <name type="scientific">Evansella alkalicola</name>
    <dbReference type="NCBI Taxonomy" id="745819"/>
    <lineage>
        <taxon>Bacteria</taxon>
        <taxon>Bacillati</taxon>
        <taxon>Bacillota</taxon>
        <taxon>Bacilli</taxon>
        <taxon>Bacillales</taxon>
        <taxon>Bacillaceae</taxon>
        <taxon>Evansella</taxon>
    </lineage>
</organism>